<dbReference type="Pfam" id="PF07992">
    <property type="entry name" value="Pyr_redox_2"/>
    <property type="match status" value="1"/>
</dbReference>
<comment type="caution">
    <text evidence="4">The sequence shown here is derived from an EMBL/GenBank/DDBJ whole genome shotgun (WGS) entry which is preliminary data.</text>
</comment>
<evidence type="ECO:0000313" key="4">
    <source>
        <dbReference type="EMBL" id="MFD2556530.1"/>
    </source>
</evidence>
<dbReference type="PRINTS" id="PR00469">
    <property type="entry name" value="PNDRDTASEII"/>
</dbReference>
<gene>
    <name evidence="4" type="ORF">ACFSQW_19190</name>
</gene>
<dbReference type="InterPro" id="IPR036188">
    <property type="entry name" value="FAD/NAD-bd_sf"/>
</dbReference>
<dbReference type="PRINTS" id="PR00368">
    <property type="entry name" value="FADPNR"/>
</dbReference>
<reference evidence="5" key="1">
    <citation type="journal article" date="2019" name="Int. J. Syst. Evol. Microbiol.">
        <title>The Global Catalogue of Microorganisms (GCM) 10K type strain sequencing project: providing services to taxonomists for standard genome sequencing and annotation.</title>
        <authorList>
            <consortium name="The Broad Institute Genomics Platform"/>
            <consortium name="The Broad Institute Genome Sequencing Center for Infectious Disease"/>
            <person name="Wu L."/>
            <person name="Ma J."/>
        </authorList>
    </citation>
    <scope>NUCLEOTIDE SEQUENCE [LARGE SCALE GENOMIC DNA]</scope>
    <source>
        <strain evidence="5">KCTC 52298</strain>
    </source>
</reference>
<dbReference type="Proteomes" id="UP001597440">
    <property type="component" value="Unassembled WGS sequence"/>
</dbReference>
<dbReference type="PANTHER" id="PTHR48105">
    <property type="entry name" value="THIOREDOXIN REDUCTASE 1-RELATED-RELATED"/>
    <property type="match status" value="1"/>
</dbReference>
<keyword evidence="2" id="KW-0560">Oxidoreductase</keyword>
<evidence type="ECO:0000256" key="2">
    <source>
        <dbReference type="ARBA" id="ARBA00023002"/>
    </source>
</evidence>
<dbReference type="InterPro" id="IPR050097">
    <property type="entry name" value="Ferredoxin-NADP_redctase_2"/>
</dbReference>
<proteinExistence type="predicted"/>
<dbReference type="EMBL" id="JBHULD010000018">
    <property type="protein sequence ID" value="MFD2556530.1"/>
    <property type="molecule type" value="Genomic_DNA"/>
</dbReference>
<protein>
    <submittedName>
        <fullName evidence="4">NAD(P)/FAD-dependent oxidoreductase</fullName>
    </submittedName>
</protein>
<dbReference type="Gene3D" id="3.50.50.60">
    <property type="entry name" value="FAD/NAD(P)-binding domain"/>
    <property type="match status" value="2"/>
</dbReference>
<name>A0ABW5L7N6_9SPHI</name>
<feature type="domain" description="FAD/NAD(P)-binding" evidence="3">
    <location>
        <begin position="8"/>
        <end position="286"/>
    </location>
</feature>
<sequence length="302" mass="33124">MQENINFDAIIIGGSYAGLSAAMALGRSLRRALIIDSGMPCNRYTPHSHNFITQDGNTPSEIAALAKAQVLQYETIDFLHDTATSGKKIEQGFEIRTGCNHVFHARKIIVATGIKDTFPNIKEFDACWGKSVIHCPYCHGYEFRDKKTAILASAEKAIHLAGLVNNLTADLTLISSKESDFSEEHKSKLNQHNIRLLTKEVQEIIHQNGQINALLFSDGTVENFEAVYAAVPFIQHSTIPEQLGCVLNETGYLQTNSFQETSVEGIFAAGDCAGMMRSVAYAVSTGNIAGAMLNHQLVQEEF</sequence>
<accession>A0ABW5L7N6</accession>
<evidence type="ECO:0000313" key="5">
    <source>
        <dbReference type="Proteomes" id="UP001597440"/>
    </source>
</evidence>
<dbReference type="RefSeq" id="WP_210352411.1">
    <property type="nucleotide sequence ID" value="NZ_JAEQMU010000001.1"/>
</dbReference>
<organism evidence="4 5">
    <name type="scientific">Sphingobacterium tabacisoli</name>
    <dbReference type="NCBI Taxonomy" id="2044855"/>
    <lineage>
        <taxon>Bacteria</taxon>
        <taxon>Pseudomonadati</taxon>
        <taxon>Bacteroidota</taxon>
        <taxon>Sphingobacteriia</taxon>
        <taxon>Sphingobacteriales</taxon>
        <taxon>Sphingobacteriaceae</taxon>
        <taxon>Sphingobacterium</taxon>
    </lineage>
</organism>
<evidence type="ECO:0000256" key="1">
    <source>
        <dbReference type="ARBA" id="ARBA00022630"/>
    </source>
</evidence>
<dbReference type="InterPro" id="IPR023753">
    <property type="entry name" value="FAD/NAD-binding_dom"/>
</dbReference>
<dbReference type="SUPFAM" id="SSF51905">
    <property type="entry name" value="FAD/NAD(P)-binding domain"/>
    <property type="match status" value="1"/>
</dbReference>
<evidence type="ECO:0000259" key="3">
    <source>
        <dbReference type="Pfam" id="PF07992"/>
    </source>
</evidence>
<keyword evidence="5" id="KW-1185">Reference proteome</keyword>
<keyword evidence="1" id="KW-0285">Flavoprotein</keyword>